<dbReference type="InterPro" id="IPR043128">
    <property type="entry name" value="Rev_trsase/Diguanyl_cyclase"/>
</dbReference>
<evidence type="ECO:0000256" key="7">
    <source>
        <dbReference type="ARBA" id="ARBA00022989"/>
    </source>
</evidence>
<evidence type="ECO:0000313" key="16">
    <source>
        <dbReference type="EMBL" id="ALP53613.1"/>
    </source>
</evidence>
<dbReference type="PROSITE" id="PS50885">
    <property type="entry name" value="HAMP"/>
    <property type="match status" value="1"/>
</dbReference>
<dbReference type="InterPro" id="IPR029016">
    <property type="entry name" value="GAF-like_dom_sf"/>
</dbReference>
<protein>
    <recommendedName>
        <fullName evidence="3">cyclic-guanylate-specific phosphodiesterase</fullName>
        <ecNumber evidence="3">3.1.4.52</ecNumber>
    </recommendedName>
</protein>
<dbReference type="CDD" id="cd12914">
    <property type="entry name" value="PDC1_DGC_like"/>
    <property type="match status" value="1"/>
</dbReference>
<dbReference type="EC" id="3.1.4.52" evidence="3"/>
<evidence type="ECO:0000259" key="13">
    <source>
        <dbReference type="PROSITE" id="PS50883"/>
    </source>
</evidence>
<evidence type="ECO:0000259" key="11">
    <source>
        <dbReference type="PROSITE" id="PS50112"/>
    </source>
</evidence>
<evidence type="ECO:0000256" key="5">
    <source>
        <dbReference type="ARBA" id="ARBA00022636"/>
    </source>
</evidence>
<dbReference type="Proteomes" id="UP000055136">
    <property type="component" value="Chromosome"/>
</dbReference>
<dbReference type="InterPro" id="IPR001610">
    <property type="entry name" value="PAC"/>
</dbReference>
<dbReference type="CDD" id="cd01948">
    <property type="entry name" value="EAL"/>
    <property type="match status" value="1"/>
</dbReference>
<dbReference type="Gene3D" id="3.20.20.450">
    <property type="entry name" value="EAL domain"/>
    <property type="match status" value="1"/>
</dbReference>
<dbReference type="InterPro" id="IPR035965">
    <property type="entry name" value="PAS-like_dom_sf"/>
</dbReference>
<dbReference type="PROSITE" id="PS50112">
    <property type="entry name" value="PAS"/>
    <property type="match status" value="1"/>
</dbReference>
<dbReference type="Gene3D" id="3.30.450.20">
    <property type="entry name" value="PAS domain"/>
    <property type="match status" value="2"/>
</dbReference>
<dbReference type="CDD" id="cd12915">
    <property type="entry name" value="PDC2_DGC_like"/>
    <property type="match status" value="1"/>
</dbReference>
<feature type="domain" description="PAC" evidence="12">
    <location>
        <begin position="600"/>
        <end position="653"/>
    </location>
</feature>
<evidence type="ECO:0000256" key="9">
    <source>
        <dbReference type="ARBA" id="ARBA00051114"/>
    </source>
</evidence>
<dbReference type="Gene3D" id="1.10.8.500">
    <property type="entry name" value="HAMP domain in histidine kinase"/>
    <property type="match status" value="1"/>
</dbReference>
<dbReference type="FunFam" id="3.20.20.450:FF:000001">
    <property type="entry name" value="Cyclic di-GMP phosphodiesterase yahA"/>
    <property type="match status" value="1"/>
</dbReference>
<dbReference type="STRING" id="1748243.Tel_10985"/>
<dbReference type="Pfam" id="PF00990">
    <property type="entry name" value="GGDEF"/>
    <property type="match status" value="1"/>
</dbReference>
<dbReference type="AlphaFoldDB" id="A0A0S2TEU0"/>
<keyword evidence="6 10" id="KW-0812">Transmembrane</keyword>
<keyword evidence="7 10" id="KW-1133">Transmembrane helix</keyword>
<evidence type="ECO:0000259" key="14">
    <source>
        <dbReference type="PROSITE" id="PS50885"/>
    </source>
</evidence>
<evidence type="ECO:0000256" key="2">
    <source>
        <dbReference type="ARBA" id="ARBA00004651"/>
    </source>
</evidence>
<comment type="catalytic activity">
    <reaction evidence="9">
        <text>3',3'-c-di-GMP + H2O = 5'-phosphoguanylyl(3'-&gt;5')guanosine + H(+)</text>
        <dbReference type="Rhea" id="RHEA:24902"/>
        <dbReference type="ChEBI" id="CHEBI:15377"/>
        <dbReference type="ChEBI" id="CHEBI:15378"/>
        <dbReference type="ChEBI" id="CHEBI:58754"/>
        <dbReference type="ChEBI" id="CHEBI:58805"/>
        <dbReference type="EC" id="3.1.4.52"/>
    </reaction>
    <physiologicalReaction direction="left-to-right" evidence="9">
        <dbReference type="Rhea" id="RHEA:24903"/>
    </physiologicalReaction>
</comment>
<evidence type="ECO:0000256" key="3">
    <source>
        <dbReference type="ARBA" id="ARBA00012282"/>
    </source>
</evidence>
<name>A0A0S2TEU0_9GAMM</name>
<keyword evidence="17" id="KW-1185">Reference proteome</keyword>
<dbReference type="InterPro" id="IPR035919">
    <property type="entry name" value="EAL_sf"/>
</dbReference>
<sequence>MRPGTRYYVLALILITVLPVIALIFYNDLEDRHEARKQGRNQAMGILRAIHLKQENIIESTDQVLTALGQLPAIQEHDRAACTSLLNSLLGRYRQFSSLSAFKPDGELFCSAPRYEQQISIAGQPHYQQALESRQLTTSNYIISNLLEKPALFVIKPILDSTGEPLVLVDAAIDLSWLNTQIQQLPLYDFSILTIFDAQGTVLMQYPSQDDVHVGDRFAETEVVTTAVKLRHLGVLERSDAAGVEYIHAYAPLGGHDINAFVAVSIPADVVLAGANEDLRHNLLMLTIVTVIAILIAFSWSHRFFVNPMRRLAEAATQVRHGKLNINVAGDGGPAELLQLGTAFNQMTEALQRRADDQERIEHALSQLIQQHRNATPTEFLVSLTSILADSLDSKYCLIALLDPAHPEQLKTRVLWANGSQLDNISIALENSPHEELIERERFRIYRNGVRRLFPDSPLLNELEVDSYAGITLTDFDQKVRGLLVVMNDQPIRSDEMFHSLLQIFAARVTAELEREDMERQRLQLLDEARLAATAFESHEAMFITDAQHRILRVNRAFIEITGYDEAFILGKRPKTLLVDDVDEEFCERMWNETIKHTKWSGEVEFKCRNGKTFTANLTVSAVIPASDERISHFVAHFQDVTERKLAEARIQHLAYHDDLTELPNRTLLLDRLEKAMARLRRHGTFGALMFIDLDHFKNINDSLGHPVGDGLLIQISERLRQHLRQEDTVARLGGDEFVVLLPELNDNKDLSLHEAHSLAGKLLDILSDEYNVAGHTIKTSVSIGIVLFPERDLDADDILRHADMAMYSAKGAGRSSVRIFEPEMQARLIERLKIEDELRKAYEKNQFVLYHQPQVKLDTNAIIGSEVLLRWQHPVNGLTVPGAFIAILEESGLIQPVGQWVLREACATLAENSLLANHVNQPVMAVNISPRQFLERDFVDYVIAQLDEFGIEGERLELEITERAVIKDVDETIRKMKRLREYGVRFSIDDFGTGYSSLAYIKQLPIDTLKIDRSFIQDCLTDANDKAIVRAIASMANSLELGIIAEGVETREQLEFLKQIGCQAYQGYYYSHPLPEAQFNLLLKENDKVA</sequence>
<evidence type="ECO:0000256" key="8">
    <source>
        <dbReference type="ARBA" id="ARBA00023136"/>
    </source>
</evidence>
<dbReference type="SMART" id="SM00304">
    <property type="entry name" value="HAMP"/>
    <property type="match status" value="1"/>
</dbReference>
<feature type="transmembrane region" description="Helical" evidence="10">
    <location>
        <begin position="6"/>
        <end position="26"/>
    </location>
</feature>
<feature type="domain" description="PAS" evidence="11">
    <location>
        <begin position="527"/>
        <end position="598"/>
    </location>
</feature>
<dbReference type="Pfam" id="PF00672">
    <property type="entry name" value="HAMP"/>
    <property type="match status" value="1"/>
</dbReference>
<dbReference type="SMART" id="SM00091">
    <property type="entry name" value="PAS"/>
    <property type="match status" value="1"/>
</dbReference>
<dbReference type="CDD" id="cd00130">
    <property type="entry name" value="PAS"/>
    <property type="match status" value="1"/>
</dbReference>
<dbReference type="SUPFAM" id="SSF141868">
    <property type="entry name" value="EAL domain-like"/>
    <property type="match status" value="1"/>
</dbReference>
<dbReference type="Gene3D" id="3.30.450.40">
    <property type="match status" value="1"/>
</dbReference>
<dbReference type="SMART" id="SM00052">
    <property type="entry name" value="EAL"/>
    <property type="match status" value="1"/>
</dbReference>
<dbReference type="NCBIfam" id="TIGR00229">
    <property type="entry name" value="sensory_box"/>
    <property type="match status" value="1"/>
</dbReference>
<dbReference type="InterPro" id="IPR033479">
    <property type="entry name" value="dCache_1"/>
</dbReference>
<dbReference type="InterPro" id="IPR003660">
    <property type="entry name" value="HAMP_dom"/>
</dbReference>
<keyword evidence="5" id="KW-0973">c-di-GMP</keyword>
<dbReference type="PROSITE" id="PS50887">
    <property type="entry name" value="GGDEF"/>
    <property type="match status" value="1"/>
</dbReference>
<gene>
    <name evidence="16" type="ORF">Tel_10985</name>
</gene>
<feature type="transmembrane region" description="Helical" evidence="10">
    <location>
        <begin position="283"/>
        <end position="301"/>
    </location>
</feature>
<dbReference type="Pfam" id="PF02743">
    <property type="entry name" value="dCache_1"/>
    <property type="match status" value="1"/>
</dbReference>
<dbReference type="GO" id="GO:0071111">
    <property type="term" value="F:cyclic-guanylate-specific phosphodiesterase activity"/>
    <property type="evidence" value="ECO:0007669"/>
    <property type="project" value="UniProtKB-EC"/>
</dbReference>
<dbReference type="Pfam" id="PF13426">
    <property type="entry name" value="PAS_9"/>
    <property type="match status" value="1"/>
</dbReference>
<evidence type="ECO:0000256" key="4">
    <source>
        <dbReference type="ARBA" id="ARBA00022475"/>
    </source>
</evidence>
<evidence type="ECO:0000256" key="10">
    <source>
        <dbReference type="SAM" id="Phobius"/>
    </source>
</evidence>
<dbReference type="CDD" id="cd06225">
    <property type="entry name" value="HAMP"/>
    <property type="match status" value="1"/>
</dbReference>
<dbReference type="GO" id="GO:0071732">
    <property type="term" value="P:cellular response to nitric oxide"/>
    <property type="evidence" value="ECO:0007669"/>
    <property type="project" value="UniProtKB-ARBA"/>
</dbReference>
<dbReference type="SMART" id="SM00086">
    <property type="entry name" value="PAC"/>
    <property type="match status" value="1"/>
</dbReference>
<dbReference type="KEGG" id="tee:Tel_10985"/>
<evidence type="ECO:0000259" key="15">
    <source>
        <dbReference type="PROSITE" id="PS50887"/>
    </source>
</evidence>
<keyword evidence="4" id="KW-1003">Cell membrane</keyword>
<dbReference type="Pfam" id="PF00563">
    <property type="entry name" value="EAL"/>
    <property type="match status" value="1"/>
</dbReference>
<dbReference type="PROSITE" id="PS50113">
    <property type="entry name" value="PAC"/>
    <property type="match status" value="1"/>
</dbReference>
<dbReference type="GO" id="GO:0005886">
    <property type="term" value="C:plasma membrane"/>
    <property type="evidence" value="ECO:0007669"/>
    <property type="project" value="UniProtKB-SubCell"/>
</dbReference>
<dbReference type="PANTHER" id="PTHR44757">
    <property type="entry name" value="DIGUANYLATE CYCLASE DGCP"/>
    <property type="match status" value="1"/>
</dbReference>
<dbReference type="PROSITE" id="PS50883">
    <property type="entry name" value="EAL"/>
    <property type="match status" value="1"/>
</dbReference>
<evidence type="ECO:0000259" key="12">
    <source>
        <dbReference type="PROSITE" id="PS50113"/>
    </source>
</evidence>
<dbReference type="NCBIfam" id="TIGR00254">
    <property type="entry name" value="GGDEF"/>
    <property type="match status" value="1"/>
</dbReference>
<feature type="domain" description="HAMP" evidence="14">
    <location>
        <begin position="303"/>
        <end position="356"/>
    </location>
</feature>
<dbReference type="Gene3D" id="3.30.70.270">
    <property type="match status" value="1"/>
</dbReference>
<evidence type="ECO:0000256" key="6">
    <source>
        <dbReference type="ARBA" id="ARBA00022692"/>
    </source>
</evidence>
<dbReference type="SUPFAM" id="SSF55785">
    <property type="entry name" value="PYP-like sensor domain (PAS domain)"/>
    <property type="match status" value="1"/>
</dbReference>
<dbReference type="InterPro" id="IPR000160">
    <property type="entry name" value="GGDEF_dom"/>
</dbReference>
<dbReference type="EMBL" id="CP013099">
    <property type="protein sequence ID" value="ALP53613.1"/>
    <property type="molecule type" value="Genomic_DNA"/>
</dbReference>
<evidence type="ECO:0000256" key="1">
    <source>
        <dbReference type="ARBA" id="ARBA00001946"/>
    </source>
</evidence>
<feature type="domain" description="GGDEF" evidence="15">
    <location>
        <begin position="685"/>
        <end position="823"/>
    </location>
</feature>
<keyword evidence="8 10" id="KW-0472">Membrane</keyword>
<dbReference type="SMART" id="SM00267">
    <property type="entry name" value="GGDEF"/>
    <property type="match status" value="1"/>
</dbReference>
<dbReference type="PANTHER" id="PTHR44757:SF2">
    <property type="entry name" value="BIOFILM ARCHITECTURE MAINTENANCE PROTEIN MBAA"/>
    <property type="match status" value="1"/>
</dbReference>
<dbReference type="SUPFAM" id="SSF55073">
    <property type="entry name" value="Nucleotide cyclase"/>
    <property type="match status" value="1"/>
</dbReference>
<proteinExistence type="predicted"/>
<accession>A0A0S2TEU0</accession>
<evidence type="ECO:0000313" key="17">
    <source>
        <dbReference type="Proteomes" id="UP000055136"/>
    </source>
</evidence>
<comment type="cofactor">
    <cofactor evidence="1">
        <name>Mg(2+)</name>
        <dbReference type="ChEBI" id="CHEBI:18420"/>
    </cofactor>
</comment>
<dbReference type="CDD" id="cd01949">
    <property type="entry name" value="GGDEF"/>
    <property type="match status" value="1"/>
</dbReference>
<dbReference type="InterPro" id="IPR000700">
    <property type="entry name" value="PAS-assoc_C"/>
</dbReference>
<dbReference type="SUPFAM" id="SSF55781">
    <property type="entry name" value="GAF domain-like"/>
    <property type="match status" value="1"/>
</dbReference>
<organism evidence="16 17">
    <name type="scientific">Candidatus Tenderia electrophaga</name>
    <dbReference type="NCBI Taxonomy" id="1748243"/>
    <lineage>
        <taxon>Bacteria</taxon>
        <taxon>Pseudomonadati</taxon>
        <taxon>Pseudomonadota</taxon>
        <taxon>Gammaproteobacteria</taxon>
        <taxon>Candidatus Tenderiales</taxon>
        <taxon>Candidatus Tenderiaceae</taxon>
        <taxon>Candidatus Tenderia</taxon>
    </lineage>
</organism>
<feature type="domain" description="EAL" evidence="13">
    <location>
        <begin position="832"/>
        <end position="1088"/>
    </location>
</feature>
<reference evidence="16" key="1">
    <citation type="submission" date="2015-10" db="EMBL/GenBank/DDBJ databases">
        <title>Description of Candidatus Tenderia electrophaga gen. nov, sp. nov., an Uncultivated Electroautotroph from a Biocathode Enrichment.</title>
        <authorList>
            <person name="Eddie B.J."/>
            <person name="Malanoski A.P."/>
            <person name="Wang Z."/>
            <person name="Hall R.J."/>
            <person name="Oh S.D."/>
            <person name="Heiner C."/>
            <person name="Lin B."/>
            <person name="Strycharz-Glaven S.M."/>
        </authorList>
    </citation>
    <scope>NUCLEOTIDE SEQUENCE [LARGE SCALE GENOMIC DNA]</scope>
    <source>
        <strain evidence="16">NRL1</strain>
    </source>
</reference>
<dbReference type="InterPro" id="IPR029787">
    <property type="entry name" value="Nucleotide_cyclase"/>
</dbReference>
<dbReference type="SUPFAM" id="SSF158472">
    <property type="entry name" value="HAMP domain-like"/>
    <property type="match status" value="1"/>
</dbReference>
<dbReference type="InterPro" id="IPR001633">
    <property type="entry name" value="EAL_dom"/>
</dbReference>
<dbReference type="InterPro" id="IPR000014">
    <property type="entry name" value="PAS"/>
</dbReference>
<dbReference type="InterPro" id="IPR052155">
    <property type="entry name" value="Biofilm_reg_signaling"/>
</dbReference>
<dbReference type="FunFam" id="3.30.70.270:FF:000001">
    <property type="entry name" value="Diguanylate cyclase domain protein"/>
    <property type="match status" value="1"/>
</dbReference>
<comment type="subcellular location">
    <subcellularLocation>
        <location evidence="2">Cell membrane</location>
        <topology evidence="2">Multi-pass membrane protein</topology>
    </subcellularLocation>
</comment>
<dbReference type="GO" id="GO:0007165">
    <property type="term" value="P:signal transduction"/>
    <property type="evidence" value="ECO:0007669"/>
    <property type="project" value="InterPro"/>
</dbReference>